<dbReference type="Pfam" id="PF02566">
    <property type="entry name" value="OsmC"/>
    <property type="match status" value="1"/>
</dbReference>
<sequence length="141" mass="15822">MKIQLKRIDNDYHFELKNERGHLTYIDSKAEVGGHDLAPSPMEYVLMGVAGCSAIDVISILKKQRQEITDYRAEVDGSRVEVDGAKPFKEISVTVFLEGEIVPEKAKRAAQLSFEKYCSVSKTLEPTATVTYKVIVNNEEI</sequence>
<reference evidence="1 2" key="1">
    <citation type="submission" date="2016-10" db="EMBL/GenBank/DDBJ databases">
        <authorList>
            <person name="de Groot N.N."/>
        </authorList>
    </citation>
    <scope>NUCLEOTIDE SEQUENCE [LARGE SCALE GENOMIC DNA]</scope>
    <source>
        <strain evidence="1 2">DSM 25232</strain>
    </source>
</reference>
<dbReference type="PANTHER" id="PTHR34352">
    <property type="entry name" value="PROTEIN YHFA"/>
    <property type="match status" value="1"/>
</dbReference>
<accession>A0A1H7MRL1</accession>
<dbReference type="InterPro" id="IPR015946">
    <property type="entry name" value="KH_dom-like_a/b"/>
</dbReference>
<dbReference type="InterPro" id="IPR036102">
    <property type="entry name" value="OsmC/Ohrsf"/>
</dbReference>
<dbReference type="RefSeq" id="WP_091407652.1">
    <property type="nucleotide sequence ID" value="NZ_FOAB01000003.1"/>
</dbReference>
<evidence type="ECO:0000313" key="2">
    <source>
        <dbReference type="Proteomes" id="UP000198521"/>
    </source>
</evidence>
<keyword evidence="2" id="KW-1185">Reference proteome</keyword>
<dbReference type="InterPro" id="IPR003718">
    <property type="entry name" value="OsmC/Ohr_fam"/>
</dbReference>
<dbReference type="STRING" id="1038014.SAMN04487910_1818"/>
<protein>
    <submittedName>
        <fullName evidence="1">Putative redox protein</fullName>
    </submittedName>
</protein>
<dbReference type="SUPFAM" id="SSF82784">
    <property type="entry name" value="OsmC-like"/>
    <property type="match status" value="1"/>
</dbReference>
<dbReference type="Gene3D" id="3.30.300.20">
    <property type="match status" value="1"/>
</dbReference>
<name>A0A1H7MRL1_AQUAM</name>
<organism evidence="1 2">
    <name type="scientific">Aquimarina amphilecti</name>
    <dbReference type="NCBI Taxonomy" id="1038014"/>
    <lineage>
        <taxon>Bacteria</taxon>
        <taxon>Pseudomonadati</taxon>
        <taxon>Bacteroidota</taxon>
        <taxon>Flavobacteriia</taxon>
        <taxon>Flavobacteriales</taxon>
        <taxon>Flavobacteriaceae</taxon>
        <taxon>Aquimarina</taxon>
    </lineage>
</organism>
<evidence type="ECO:0000313" key="1">
    <source>
        <dbReference type="EMBL" id="SEL13468.1"/>
    </source>
</evidence>
<proteinExistence type="predicted"/>
<dbReference type="AlphaFoldDB" id="A0A1H7MRL1"/>
<dbReference type="PANTHER" id="PTHR34352:SF1">
    <property type="entry name" value="PROTEIN YHFA"/>
    <property type="match status" value="1"/>
</dbReference>
<dbReference type="Proteomes" id="UP000198521">
    <property type="component" value="Unassembled WGS sequence"/>
</dbReference>
<dbReference type="OrthoDB" id="9804010at2"/>
<gene>
    <name evidence="1" type="ORF">SAMN04487910_1818</name>
</gene>
<dbReference type="EMBL" id="FOAB01000003">
    <property type="protein sequence ID" value="SEL13468.1"/>
    <property type="molecule type" value="Genomic_DNA"/>
</dbReference>